<dbReference type="AlphaFoldDB" id="L1I5X5"/>
<dbReference type="KEGG" id="gtt:GUITHDRAFT_149417"/>
<reference evidence="4" key="2">
    <citation type="submission" date="2012-11" db="EMBL/GenBank/DDBJ databases">
        <authorList>
            <person name="Kuo A."/>
            <person name="Curtis B.A."/>
            <person name="Tanifuji G."/>
            <person name="Burki F."/>
            <person name="Gruber A."/>
            <person name="Irimia M."/>
            <person name="Maruyama S."/>
            <person name="Arias M.C."/>
            <person name="Ball S.G."/>
            <person name="Gile G.H."/>
            <person name="Hirakawa Y."/>
            <person name="Hopkins J.F."/>
            <person name="Rensing S.A."/>
            <person name="Schmutz J."/>
            <person name="Symeonidi A."/>
            <person name="Elias M."/>
            <person name="Eveleigh R.J."/>
            <person name="Herman E.K."/>
            <person name="Klute M.J."/>
            <person name="Nakayama T."/>
            <person name="Obornik M."/>
            <person name="Reyes-Prieto A."/>
            <person name="Armbrust E.V."/>
            <person name="Aves S.J."/>
            <person name="Beiko R.G."/>
            <person name="Coutinho P."/>
            <person name="Dacks J.B."/>
            <person name="Durnford D.G."/>
            <person name="Fast N.M."/>
            <person name="Green B.R."/>
            <person name="Grisdale C."/>
            <person name="Hempe F."/>
            <person name="Henrissat B."/>
            <person name="Hoppner M.P."/>
            <person name="Ishida K.-I."/>
            <person name="Kim E."/>
            <person name="Koreny L."/>
            <person name="Kroth P.G."/>
            <person name="Liu Y."/>
            <person name="Malik S.-B."/>
            <person name="Maier U.G."/>
            <person name="McRose D."/>
            <person name="Mock T."/>
            <person name="Neilson J.A."/>
            <person name="Onodera N.T."/>
            <person name="Poole A.M."/>
            <person name="Pritham E.J."/>
            <person name="Richards T.A."/>
            <person name="Rocap G."/>
            <person name="Roy S.W."/>
            <person name="Sarai C."/>
            <person name="Schaack S."/>
            <person name="Shirato S."/>
            <person name="Slamovits C.H."/>
            <person name="Spencer D.F."/>
            <person name="Suzuki S."/>
            <person name="Worden A.Z."/>
            <person name="Zauner S."/>
            <person name="Barry K."/>
            <person name="Bell C."/>
            <person name="Bharti A.K."/>
            <person name="Crow J.A."/>
            <person name="Grimwood J."/>
            <person name="Kramer R."/>
            <person name="Lindquist E."/>
            <person name="Lucas S."/>
            <person name="Salamov A."/>
            <person name="McFadden G.I."/>
            <person name="Lane C.E."/>
            <person name="Keeling P.J."/>
            <person name="Gray M.W."/>
            <person name="Grigoriev I.V."/>
            <person name="Archibald J.M."/>
        </authorList>
    </citation>
    <scope>NUCLEOTIDE SEQUENCE</scope>
    <source>
        <strain evidence="4">CCMP2712</strain>
    </source>
</reference>
<gene>
    <name evidence="2" type="ORF">GUITHDRAFT_149417</name>
</gene>
<feature type="compositionally biased region" description="Gly residues" evidence="1">
    <location>
        <begin position="36"/>
        <end position="47"/>
    </location>
</feature>
<sequence length="389" mass="42438">MFTLKFAGSIMSSAEEEHPTASGSVEVGGESMIAGSEGGAVGGNDGGFVQGHSADFSNIDDGSNSKASKPHGGMGLFANAWKAAQKLASDIGAGDMLHDMKSQMNKVKAQQYGDKLKLVESTEDVETAMAYIKETKIKYAHLLSVLQDMAVENAKIAGPLRRVGAAFVKCATISDRVARDLATSGKESFFKETPTYQQDLNEALMVTSGAMLYQADRSQSMYTTSETMDASRANFEQGNYSTKYYTKQERFGPGPISELTQVVEELVRNEIGDAVRMRNKVQLLSMYKTARLDASIQQRELEDSKGKGKLSDEEVKELEEDLEKNLQTMSNAREDMLSAYKALCQSKKKVAASVEKLLEEEKNMHAEAIKSLRNTLKSLPNAPIDLSEG</sequence>
<name>L1I5X5_GUITC</name>
<dbReference type="GeneID" id="17287982"/>
<dbReference type="SUPFAM" id="SSF103657">
    <property type="entry name" value="BAR/IMD domain-like"/>
    <property type="match status" value="1"/>
</dbReference>
<evidence type="ECO:0000313" key="2">
    <source>
        <dbReference type="EMBL" id="EKX31264.1"/>
    </source>
</evidence>
<protein>
    <recommendedName>
        <fullName evidence="5">BAR domain-containing protein</fullName>
    </recommendedName>
</protein>
<reference evidence="3" key="3">
    <citation type="submission" date="2016-03" db="UniProtKB">
        <authorList>
            <consortium name="EnsemblProtists"/>
        </authorList>
    </citation>
    <scope>IDENTIFICATION</scope>
</reference>
<accession>L1I5X5</accession>
<dbReference type="EMBL" id="JH993318">
    <property type="protein sequence ID" value="EKX31264.1"/>
    <property type="molecule type" value="Genomic_DNA"/>
</dbReference>
<dbReference type="InterPro" id="IPR027267">
    <property type="entry name" value="AH/BAR_dom_sf"/>
</dbReference>
<dbReference type="PaxDb" id="55529-EKX31264"/>
<reference evidence="2 4" key="1">
    <citation type="journal article" date="2012" name="Nature">
        <title>Algal genomes reveal evolutionary mosaicism and the fate of nucleomorphs.</title>
        <authorList>
            <consortium name="DOE Joint Genome Institute"/>
            <person name="Curtis B.A."/>
            <person name="Tanifuji G."/>
            <person name="Burki F."/>
            <person name="Gruber A."/>
            <person name="Irimia M."/>
            <person name="Maruyama S."/>
            <person name="Arias M.C."/>
            <person name="Ball S.G."/>
            <person name="Gile G.H."/>
            <person name="Hirakawa Y."/>
            <person name="Hopkins J.F."/>
            <person name="Kuo A."/>
            <person name="Rensing S.A."/>
            <person name="Schmutz J."/>
            <person name="Symeonidi A."/>
            <person name="Elias M."/>
            <person name="Eveleigh R.J."/>
            <person name="Herman E.K."/>
            <person name="Klute M.J."/>
            <person name="Nakayama T."/>
            <person name="Obornik M."/>
            <person name="Reyes-Prieto A."/>
            <person name="Armbrust E.V."/>
            <person name="Aves S.J."/>
            <person name="Beiko R.G."/>
            <person name="Coutinho P."/>
            <person name="Dacks J.B."/>
            <person name="Durnford D.G."/>
            <person name="Fast N.M."/>
            <person name="Green B.R."/>
            <person name="Grisdale C.J."/>
            <person name="Hempel F."/>
            <person name="Henrissat B."/>
            <person name="Hoppner M.P."/>
            <person name="Ishida K."/>
            <person name="Kim E."/>
            <person name="Koreny L."/>
            <person name="Kroth P.G."/>
            <person name="Liu Y."/>
            <person name="Malik S.B."/>
            <person name="Maier U.G."/>
            <person name="McRose D."/>
            <person name="Mock T."/>
            <person name="Neilson J.A."/>
            <person name="Onodera N.T."/>
            <person name="Poole A.M."/>
            <person name="Pritham E.J."/>
            <person name="Richards T.A."/>
            <person name="Rocap G."/>
            <person name="Roy S.W."/>
            <person name="Sarai C."/>
            <person name="Schaack S."/>
            <person name="Shirato S."/>
            <person name="Slamovits C.H."/>
            <person name="Spencer D.F."/>
            <person name="Suzuki S."/>
            <person name="Worden A.Z."/>
            <person name="Zauner S."/>
            <person name="Barry K."/>
            <person name="Bell C."/>
            <person name="Bharti A.K."/>
            <person name="Crow J.A."/>
            <person name="Grimwood J."/>
            <person name="Kramer R."/>
            <person name="Lindquist E."/>
            <person name="Lucas S."/>
            <person name="Salamov A."/>
            <person name="McFadden G.I."/>
            <person name="Lane C.E."/>
            <person name="Keeling P.J."/>
            <person name="Gray M.W."/>
            <person name="Grigoriev I.V."/>
            <person name="Archibald J.M."/>
        </authorList>
    </citation>
    <scope>NUCLEOTIDE SEQUENCE</scope>
    <source>
        <strain evidence="2 4">CCMP2712</strain>
    </source>
</reference>
<feature type="region of interest" description="Disordered" evidence="1">
    <location>
        <begin position="13"/>
        <end position="47"/>
    </location>
</feature>
<dbReference type="Gene3D" id="1.20.1270.60">
    <property type="entry name" value="Arfaptin homology (AH) domain/BAR domain"/>
    <property type="match status" value="1"/>
</dbReference>
<dbReference type="Proteomes" id="UP000011087">
    <property type="component" value="Unassembled WGS sequence"/>
</dbReference>
<keyword evidence="4" id="KW-1185">Reference proteome</keyword>
<dbReference type="RefSeq" id="XP_005818244.1">
    <property type="nucleotide sequence ID" value="XM_005818187.1"/>
</dbReference>
<evidence type="ECO:0000313" key="3">
    <source>
        <dbReference type="EnsemblProtists" id="EKX31264"/>
    </source>
</evidence>
<evidence type="ECO:0000313" key="4">
    <source>
        <dbReference type="Proteomes" id="UP000011087"/>
    </source>
</evidence>
<dbReference type="EnsemblProtists" id="EKX31264">
    <property type="protein sequence ID" value="EKX31264"/>
    <property type="gene ID" value="GUITHDRAFT_149417"/>
</dbReference>
<proteinExistence type="predicted"/>
<evidence type="ECO:0000256" key="1">
    <source>
        <dbReference type="SAM" id="MobiDB-lite"/>
    </source>
</evidence>
<organism evidence="2">
    <name type="scientific">Guillardia theta (strain CCMP2712)</name>
    <name type="common">Cryptophyte</name>
    <dbReference type="NCBI Taxonomy" id="905079"/>
    <lineage>
        <taxon>Eukaryota</taxon>
        <taxon>Cryptophyceae</taxon>
        <taxon>Pyrenomonadales</taxon>
        <taxon>Geminigeraceae</taxon>
        <taxon>Guillardia</taxon>
    </lineage>
</organism>
<dbReference type="OrthoDB" id="10516164at2759"/>
<evidence type="ECO:0008006" key="5">
    <source>
        <dbReference type="Google" id="ProtNLM"/>
    </source>
</evidence>
<dbReference type="HOGENOM" id="CLU_710690_0_0_1"/>